<keyword evidence="1" id="KW-0732">Signal</keyword>
<dbReference type="AlphaFoldDB" id="A0A3E5ENP1"/>
<protein>
    <submittedName>
        <fullName evidence="2">Uncharacterized protein</fullName>
    </submittedName>
</protein>
<sequence length="82" mass="8905">MKSIIILSMIAALSQAPATDASIYVMPGVYHANTETVTDIRGEEWGFDNEEIADGADVVITFDSVGTYDYTDDIITDIVEAK</sequence>
<feature type="chain" id="PRO_5039322337" evidence="1">
    <location>
        <begin position="19"/>
        <end position="82"/>
    </location>
</feature>
<comment type="caution">
    <text evidence="2">The sequence shown here is derived from an EMBL/GenBank/DDBJ whole genome shotgun (WGS) entry which is preliminary data.</text>
</comment>
<feature type="signal peptide" evidence="1">
    <location>
        <begin position="1"/>
        <end position="18"/>
    </location>
</feature>
<evidence type="ECO:0000256" key="1">
    <source>
        <dbReference type="SAM" id="SignalP"/>
    </source>
</evidence>
<dbReference type="Proteomes" id="UP000261105">
    <property type="component" value="Unassembled WGS sequence"/>
</dbReference>
<evidence type="ECO:0000313" key="2">
    <source>
        <dbReference type="EMBL" id="RGN90606.1"/>
    </source>
</evidence>
<organism evidence="2 3">
    <name type="scientific">Blautia obeum</name>
    <dbReference type="NCBI Taxonomy" id="40520"/>
    <lineage>
        <taxon>Bacteria</taxon>
        <taxon>Bacillati</taxon>
        <taxon>Bacillota</taxon>
        <taxon>Clostridia</taxon>
        <taxon>Lachnospirales</taxon>
        <taxon>Lachnospiraceae</taxon>
        <taxon>Blautia</taxon>
    </lineage>
</organism>
<dbReference type="EMBL" id="QSUZ01000001">
    <property type="protein sequence ID" value="RGN90606.1"/>
    <property type="molecule type" value="Genomic_DNA"/>
</dbReference>
<proteinExistence type="predicted"/>
<reference evidence="2 3" key="1">
    <citation type="submission" date="2018-08" db="EMBL/GenBank/DDBJ databases">
        <title>A genome reference for cultivated species of the human gut microbiota.</title>
        <authorList>
            <person name="Zou Y."/>
            <person name="Xue W."/>
            <person name="Luo G."/>
        </authorList>
    </citation>
    <scope>NUCLEOTIDE SEQUENCE [LARGE SCALE GENOMIC DNA]</scope>
    <source>
        <strain evidence="2 3">OM03-6</strain>
    </source>
</reference>
<accession>A0A3E5ENP1</accession>
<name>A0A3E5ENP1_9FIRM</name>
<evidence type="ECO:0000313" key="3">
    <source>
        <dbReference type="Proteomes" id="UP000261105"/>
    </source>
</evidence>
<gene>
    <name evidence="2" type="ORF">DXB38_01060</name>
</gene>